<dbReference type="SUPFAM" id="SSF52833">
    <property type="entry name" value="Thioredoxin-like"/>
    <property type="match status" value="1"/>
</dbReference>
<protein>
    <submittedName>
        <fullName evidence="19">Chloride intracellular channel protein 4</fullName>
    </submittedName>
</protein>
<feature type="region of interest" description="Disordered" evidence="17">
    <location>
        <begin position="1"/>
        <end position="140"/>
    </location>
</feature>
<keyword evidence="14" id="KW-0868">Chloride</keyword>
<evidence type="ECO:0000256" key="16">
    <source>
        <dbReference type="ARBA" id="ARBA00024167"/>
    </source>
</evidence>
<comment type="catalytic activity">
    <reaction evidence="16">
        <text>chloride(in) = chloride(out)</text>
        <dbReference type="Rhea" id="RHEA:29823"/>
        <dbReference type="ChEBI" id="CHEBI:17996"/>
    </reaction>
</comment>
<evidence type="ECO:0000256" key="15">
    <source>
        <dbReference type="ARBA" id="ARBA00023303"/>
    </source>
</evidence>
<feature type="domain" description="CLIC N-terminal" evidence="18">
    <location>
        <begin position="903"/>
        <end position="987"/>
    </location>
</feature>
<feature type="compositionally biased region" description="Basic and acidic residues" evidence="17">
    <location>
        <begin position="587"/>
        <end position="602"/>
    </location>
</feature>
<dbReference type="PANTHER" id="PTHR45476">
    <property type="entry name" value="CHLORIDE INTRACELLULAR CHANNEL PROTEIN 6-RELATED"/>
    <property type="match status" value="1"/>
</dbReference>
<comment type="caution">
    <text evidence="19">The sequence shown here is derived from an EMBL/GenBank/DDBJ whole genome shotgun (WGS) entry which is preliminary data.</text>
</comment>
<keyword evidence="12" id="KW-0472">Membrane</keyword>
<feature type="region of interest" description="Disordered" evidence="17">
    <location>
        <begin position="668"/>
        <end position="824"/>
    </location>
</feature>
<keyword evidence="7" id="KW-0812">Transmembrane</keyword>
<feature type="compositionally biased region" description="Basic and acidic residues" evidence="17">
    <location>
        <begin position="158"/>
        <end position="192"/>
    </location>
</feature>
<feature type="compositionally biased region" description="Polar residues" evidence="17">
    <location>
        <begin position="1"/>
        <end position="12"/>
    </location>
</feature>
<keyword evidence="11" id="KW-0406">Ion transport</keyword>
<feature type="compositionally biased region" description="Basic and acidic residues" evidence="17">
    <location>
        <begin position="92"/>
        <end position="138"/>
    </location>
</feature>
<dbReference type="SUPFAM" id="SSF47616">
    <property type="entry name" value="GST C-terminal domain-like"/>
    <property type="match status" value="1"/>
</dbReference>
<keyword evidence="8" id="KW-0851">Voltage-gated channel</keyword>
<keyword evidence="10" id="KW-0560">Oxidoreductase</keyword>
<reference evidence="19 20" key="1">
    <citation type="submission" date="2019-04" db="EMBL/GenBank/DDBJ databases">
        <title>Chromosome genome assembly for Takifugu flavidus.</title>
        <authorList>
            <person name="Xiao S."/>
        </authorList>
    </citation>
    <scope>NUCLEOTIDE SEQUENCE [LARGE SCALE GENOMIC DNA]</scope>
    <source>
        <strain evidence="19">HTHZ2018</strain>
        <tissue evidence="19">Muscle</tissue>
    </source>
</reference>
<keyword evidence="5" id="KW-1003">Cell membrane</keyword>
<dbReference type="SFLD" id="SFLDG00358">
    <property type="entry name" value="Main_(cytGST)"/>
    <property type="match status" value="1"/>
</dbReference>
<keyword evidence="15" id="KW-0407">Ion channel</keyword>
<dbReference type="InterPro" id="IPR036282">
    <property type="entry name" value="Glutathione-S-Trfase_C_sf"/>
</dbReference>
<feature type="compositionally biased region" description="Basic and acidic residues" evidence="17">
    <location>
        <begin position="624"/>
        <end position="638"/>
    </location>
</feature>
<evidence type="ECO:0000256" key="5">
    <source>
        <dbReference type="ARBA" id="ARBA00022475"/>
    </source>
</evidence>
<keyword evidence="4" id="KW-0813">Transport</keyword>
<comment type="similarity">
    <text evidence="3">Belongs to the chloride channel CLIC family.</text>
</comment>
<evidence type="ECO:0000256" key="4">
    <source>
        <dbReference type="ARBA" id="ARBA00022448"/>
    </source>
</evidence>
<feature type="region of interest" description="Disordered" evidence="17">
    <location>
        <begin position="356"/>
        <end position="390"/>
    </location>
</feature>
<sequence length="1137" mass="128737">MAQSDSSNTDLSNGAIVHSPVGVCPDLDTQRGGEDEHRKEEDDEVELAEEVGEDVLMMAGDGEEVGENTEQNAPEEGVIIQMLPQSNGVQPEENRGVENLKENCEEQLGEKDRQKTDEETSEDKGGSKAEEESNDRHTMIKNSCDLLTVIGGKQQEQLLDKCEDSKEDREDGDKQDVTESLEKDVRDERVCEENGGGENLKETSGGEEEPDDDDNQNIDEEINREESESKTQEESNDRHTIIENQCDLKRVLDGEGQQHLLGDNNKHTEHEANKQDVAEILETQIREEAIGEVVFKQQELVSCIDDAEHVQDPTEVQQLVEWTGLSVSDTYKEEIGHTEGDGAEICEPPLTVVTSDTSEMNKQLDEEDNASQPSTDGDGGTPFDTAGELPDNQICQITNDSELTDENDNSSKQHVEFLDYTEKRVTDVAGKEIIKDATPVLDDVLEAESEQNKEEEQPLLNVVCSEQSQTEITGEETPSSVINKIFQEENLQFGSCQMVKEEQNMTEEGDTSDDVVRESLCEEEKGDDDHKEVEQENKFEDEAQMELPDPVLEEGPSDRQQAADMDQSRQALEEAGKGEPSSPGIEDPFKEKRCTTEEKSELQGHPLTTQSDEGMELKGNMTEQLKEEAFPKESKGEDTDASMAEMDMANEPVTVLDDEFDELEAPRTEIGEQTPASLTADNIVETTEVGVHRDKENKDTGHQERNEETHNTGKEEIQANEKPRDDERHFQSSFTDRVKELKQAMECEMLNVDPQPPKKEDWRSGRVPPHRRKDDDWIKKEPEDVKEPETQEWRKELKPVRKDIWEPEMGHKETSPEKKSLPKKEDWIKELKSVFKDESLPRKRDDQVKKKRVVLLEDGHSYFPQWEDRDENRQEVTLISHKKMDSPSPPVQDSSESQDQAYEISLYVKAGSDGESIGNCPFSQRLFMILWLKGVIFNVTTVDLKRKPADLQDLAPGTHPPFVTFNGEVKVDVNKIEEFLEEKLTPPRYPRLAPKHPEANTAGIDVFAKFSAYIKNQRQDTNDALEKALLKSLRRLDEFLRTPLSEEIDADASGDLPESSRNFLDGSELTLADCNLLPKLHILKVVAKKYRGFEIPLEMTGVWRYLNCACQREEFTNTCPAEKEILFAYLDVAKRIR</sequence>
<organism evidence="19 20">
    <name type="scientific">Takifugu flavidus</name>
    <name type="common">sansaifugu</name>
    <dbReference type="NCBI Taxonomy" id="433684"/>
    <lineage>
        <taxon>Eukaryota</taxon>
        <taxon>Metazoa</taxon>
        <taxon>Chordata</taxon>
        <taxon>Craniata</taxon>
        <taxon>Vertebrata</taxon>
        <taxon>Euteleostomi</taxon>
        <taxon>Actinopterygii</taxon>
        <taxon>Neopterygii</taxon>
        <taxon>Teleostei</taxon>
        <taxon>Neoteleostei</taxon>
        <taxon>Acanthomorphata</taxon>
        <taxon>Eupercaria</taxon>
        <taxon>Tetraodontiformes</taxon>
        <taxon>Tetradontoidea</taxon>
        <taxon>Tetraodontidae</taxon>
        <taxon>Takifugu</taxon>
    </lineage>
</organism>
<evidence type="ECO:0000313" key="19">
    <source>
        <dbReference type="EMBL" id="TWW64007.1"/>
    </source>
</evidence>
<evidence type="ECO:0000256" key="14">
    <source>
        <dbReference type="ARBA" id="ARBA00023214"/>
    </source>
</evidence>
<evidence type="ECO:0000259" key="18">
    <source>
        <dbReference type="Pfam" id="PF22441"/>
    </source>
</evidence>
<proteinExistence type="inferred from homology"/>
<dbReference type="Gene3D" id="1.20.1050.10">
    <property type="match status" value="1"/>
</dbReference>
<evidence type="ECO:0000313" key="20">
    <source>
        <dbReference type="Proteomes" id="UP000324091"/>
    </source>
</evidence>
<name>A0A5C6NEV4_9TELE</name>
<feature type="compositionally biased region" description="Basic and acidic residues" evidence="17">
    <location>
        <begin position="224"/>
        <end position="243"/>
    </location>
</feature>
<dbReference type="GO" id="GO:0005886">
    <property type="term" value="C:plasma membrane"/>
    <property type="evidence" value="ECO:0007669"/>
    <property type="project" value="UniProtKB-SubCell"/>
</dbReference>
<dbReference type="EMBL" id="RHFK02000016">
    <property type="protein sequence ID" value="TWW64007.1"/>
    <property type="molecule type" value="Genomic_DNA"/>
</dbReference>
<evidence type="ECO:0000256" key="17">
    <source>
        <dbReference type="SAM" id="MobiDB-lite"/>
    </source>
</evidence>
<evidence type="ECO:0000256" key="7">
    <source>
        <dbReference type="ARBA" id="ARBA00022692"/>
    </source>
</evidence>
<dbReference type="Proteomes" id="UP000324091">
    <property type="component" value="Chromosome 3"/>
</dbReference>
<dbReference type="InterPro" id="IPR036249">
    <property type="entry name" value="Thioredoxin-like_sf"/>
</dbReference>
<feature type="compositionally biased region" description="Basic and acidic residues" evidence="17">
    <location>
        <begin position="772"/>
        <end position="824"/>
    </location>
</feature>
<feature type="region of interest" description="Disordered" evidence="17">
    <location>
        <begin position="153"/>
        <end position="243"/>
    </location>
</feature>
<keyword evidence="9" id="KW-1133">Transmembrane helix</keyword>
<feature type="compositionally biased region" description="Basic and acidic residues" evidence="17">
    <location>
        <begin position="28"/>
        <end position="40"/>
    </location>
</feature>
<evidence type="ECO:0000256" key="6">
    <source>
        <dbReference type="ARBA" id="ARBA00022490"/>
    </source>
</evidence>
<dbReference type="InterPro" id="IPR053823">
    <property type="entry name" value="CLIC_N"/>
</dbReference>
<feature type="compositionally biased region" description="Acidic residues" evidence="17">
    <location>
        <begin position="41"/>
        <end position="53"/>
    </location>
</feature>
<feature type="compositionally biased region" description="Acidic residues" evidence="17">
    <location>
        <begin position="504"/>
        <end position="513"/>
    </location>
</feature>
<dbReference type="GO" id="GO:0005254">
    <property type="term" value="F:chloride channel activity"/>
    <property type="evidence" value="ECO:0007669"/>
    <property type="project" value="UniProtKB-KW"/>
</dbReference>
<evidence type="ECO:0000256" key="9">
    <source>
        <dbReference type="ARBA" id="ARBA00022989"/>
    </source>
</evidence>
<dbReference type="Pfam" id="PF22441">
    <property type="entry name" value="CLIC-like_N"/>
    <property type="match status" value="1"/>
</dbReference>
<dbReference type="SFLD" id="SFLDS00019">
    <property type="entry name" value="Glutathione_Transferase_(cytos"/>
    <property type="match status" value="1"/>
</dbReference>
<gene>
    <name evidence="19" type="ORF">D4764_03G0010150</name>
</gene>
<feature type="region of interest" description="Disordered" evidence="17">
    <location>
        <begin position="499"/>
        <end position="641"/>
    </location>
</feature>
<dbReference type="Gene3D" id="3.40.30.10">
    <property type="entry name" value="Glutaredoxin"/>
    <property type="match status" value="1"/>
</dbReference>
<evidence type="ECO:0000256" key="11">
    <source>
        <dbReference type="ARBA" id="ARBA00023065"/>
    </source>
</evidence>
<accession>A0A5C6NEV4</accession>
<evidence type="ECO:0000256" key="13">
    <source>
        <dbReference type="ARBA" id="ARBA00023173"/>
    </source>
</evidence>
<dbReference type="GO" id="GO:0016491">
    <property type="term" value="F:oxidoreductase activity"/>
    <property type="evidence" value="ECO:0007669"/>
    <property type="project" value="UniProtKB-KW"/>
</dbReference>
<dbReference type="NCBIfam" id="TIGR00862">
    <property type="entry name" value="O-ClC"/>
    <property type="match status" value="1"/>
</dbReference>
<keyword evidence="6" id="KW-0963">Cytoplasm</keyword>
<feature type="compositionally biased region" description="Basic and acidic residues" evidence="17">
    <location>
        <begin position="514"/>
        <end position="541"/>
    </location>
</feature>
<dbReference type="AlphaFoldDB" id="A0A5C6NEV4"/>
<dbReference type="Pfam" id="PF13410">
    <property type="entry name" value="GST_C_2"/>
    <property type="match status" value="1"/>
</dbReference>
<dbReference type="InterPro" id="IPR002946">
    <property type="entry name" value="CLIC"/>
</dbReference>
<dbReference type="FunFam" id="1.20.1050.10:FF:000001">
    <property type="entry name" value="Chloride intracellular channel 2"/>
    <property type="match status" value="1"/>
</dbReference>
<evidence type="ECO:0000256" key="12">
    <source>
        <dbReference type="ARBA" id="ARBA00023136"/>
    </source>
</evidence>
<feature type="compositionally biased region" description="Acidic residues" evidence="17">
    <location>
        <begin position="205"/>
        <end position="223"/>
    </location>
</feature>
<dbReference type="InterPro" id="IPR040079">
    <property type="entry name" value="Glutathione_S-Trfase"/>
</dbReference>
<dbReference type="GO" id="GO:0005737">
    <property type="term" value="C:cytoplasm"/>
    <property type="evidence" value="ECO:0007669"/>
    <property type="project" value="UniProtKB-SubCell"/>
</dbReference>
<evidence type="ECO:0000256" key="1">
    <source>
        <dbReference type="ARBA" id="ARBA00004162"/>
    </source>
</evidence>
<dbReference type="PANTHER" id="PTHR45476:SF1">
    <property type="entry name" value="CHLORIDE INTRACELLULAR CHANNEL PROTEIN 6"/>
    <property type="match status" value="1"/>
</dbReference>
<keyword evidence="13" id="KW-0869">Chloride channel</keyword>
<evidence type="ECO:0000256" key="2">
    <source>
        <dbReference type="ARBA" id="ARBA00004496"/>
    </source>
</evidence>
<dbReference type="CDD" id="cd03061">
    <property type="entry name" value="GST_N_CLIC"/>
    <property type="match status" value="1"/>
</dbReference>
<dbReference type="PRINTS" id="PR01263">
    <property type="entry name" value="INTCLCHANNEL"/>
</dbReference>
<feature type="compositionally biased region" description="Basic and acidic residues" evidence="17">
    <location>
        <begin position="690"/>
        <end position="745"/>
    </location>
</feature>
<comment type="subcellular location">
    <subcellularLocation>
        <location evidence="1">Cell membrane</location>
        <topology evidence="1">Single-pass membrane protein</topology>
    </subcellularLocation>
    <subcellularLocation>
        <location evidence="2">Cytoplasm</location>
    </subcellularLocation>
</comment>
<dbReference type="FunFam" id="3.40.30.10:FF:000021">
    <property type="entry name" value="Chloride intracellular channel 4"/>
    <property type="match status" value="1"/>
</dbReference>
<evidence type="ECO:0000256" key="3">
    <source>
        <dbReference type="ARBA" id="ARBA00007655"/>
    </source>
</evidence>
<evidence type="ECO:0000256" key="10">
    <source>
        <dbReference type="ARBA" id="ARBA00023002"/>
    </source>
</evidence>
<dbReference type="GO" id="GO:0034707">
    <property type="term" value="C:chloride channel complex"/>
    <property type="evidence" value="ECO:0007669"/>
    <property type="project" value="UniProtKB-KW"/>
</dbReference>
<keyword evidence="20" id="KW-1185">Reference proteome</keyword>
<evidence type="ECO:0000256" key="8">
    <source>
        <dbReference type="ARBA" id="ARBA00022882"/>
    </source>
</evidence>